<dbReference type="Pfam" id="PF20153">
    <property type="entry name" value="DUF6535"/>
    <property type="match status" value="1"/>
</dbReference>
<reference evidence="3 4" key="1">
    <citation type="submission" date="2021-08" db="EMBL/GenBank/DDBJ databases">
        <title>Draft Genome Sequence of Phanerochaete sordida strain YK-624.</title>
        <authorList>
            <person name="Mori T."/>
            <person name="Dohra H."/>
            <person name="Suzuki T."/>
            <person name="Kawagishi H."/>
            <person name="Hirai H."/>
        </authorList>
    </citation>
    <scope>NUCLEOTIDE SEQUENCE [LARGE SCALE GENOMIC DNA]</scope>
    <source>
        <strain evidence="3 4">YK-624</strain>
    </source>
</reference>
<evidence type="ECO:0000256" key="1">
    <source>
        <dbReference type="SAM" id="Phobius"/>
    </source>
</evidence>
<sequence length="274" mass="30517">MLDTSRGRPSDIWQTMAKSVRDVDVQKVADTKEDIDTLLVFAGLFSAVVTTFVVDSYSNLTPDNTDELVFLMRQSLAQNYTLINGVLRPVMPFPDDLPFEAPLWALRVNGLWFASLIVSLSTASFGMLVKQWLIEYMAMEWISPEEQLRARQYRYTGLKAWKVFEIAAMLPLLLHLSLGLFFIGLCFYTAAANDIIGRSTLPLVTGWAFFALLTTIAPLASPRCPYKIALLKHALRMGRIYAACHLKKRAAALHGALLLAITVTGQIMILTLAG</sequence>
<accession>A0A9P3GPC6</accession>
<organism evidence="3 4">
    <name type="scientific">Phanerochaete sordida</name>
    <dbReference type="NCBI Taxonomy" id="48140"/>
    <lineage>
        <taxon>Eukaryota</taxon>
        <taxon>Fungi</taxon>
        <taxon>Dikarya</taxon>
        <taxon>Basidiomycota</taxon>
        <taxon>Agaricomycotina</taxon>
        <taxon>Agaricomycetes</taxon>
        <taxon>Polyporales</taxon>
        <taxon>Phanerochaetaceae</taxon>
        <taxon>Phanerochaete</taxon>
    </lineage>
</organism>
<dbReference type="Proteomes" id="UP000703269">
    <property type="component" value="Unassembled WGS sequence"/>
</dbReference>
<keyword evidence="4" id="KW-1185">Reference proteome</keyword>
<feature type="transmembrane region" description="Helical" evidence="1">
    <location>
        <begin position="251"/>
        <end position="273"/>
    </location>
</feature>
<feature type="domain" description="DUF6535" evidence="2">
    <location>
        <begin position="13"/>
        <end position="189"/>
    </location>
</feature>
<feature type="transmembrane region" description="Helical" evidence="1">
    <location>
        <begin position="203"/>
        <end position="220"/>
    </location>
</feature>
<evidence type="ECO:0000313" key="3">
    <source>
        <dbReference type="EMBL" id="GJE99257.1"/>
    </source>
</evidence>
<keyword evidence="1" id="KW-0812">Transmembrane</keyword>
<feature type="transmembrane region" description="Helical" evidence="1">
    <location>
        <begin position="163"/>
        <end position="191"/>
    </location>
</feature>
<name>A0A9P3GPC6_9APHY</name>
<comment type="caution">
    <text evidence="3">The sequence shown here is derived from an EMBL/GenBank/DDBJ whole genome shotgun (WGS) entry which is preliminary data.</text>
</comment>
<feature type="transmembrane region" description="Helical" evidence="1">
    <location>
        <begin position="110"/>
        <end position="129"/>
    </location>
</feature>
<dbReference type="AlphaFoldDB" id="A0A9P3GPC6"/>
<dbReference type="InterPro" id="IPR045338">
    <property type="entry name" value="DUF6535"/>
</dbReference>
<dbReference type="EMBL" id="BPQB01000105">
    <property type="protein sequence ID" value="GJE99257.1"/>
    <property type="molecule type" value="Genomic_DNA"/>
</dbReference>
<feature type="transmembrane region" description="Helical" evidence="1">
    <location>
        <begin position="37"/>
        <end position="54"/>
    </location>
</feature>
<gene>
    <name evidence="3" type="ORF">PsYK624_155070</name>
</gene>
<keyword evidence="1" id="KW-0472">Membrane</keyword>
<evidence type="ECO:0000259" key="2">
    <source>
        <dbReference type="Pfam" id="PF20153"/>
    </source>
</evidence>
<dbReference type="OrthoDB" id="3185525at2759"/>
<protein>
    <recommendedName>
        <fullName evidence="2">DUF6535 domain-containing protein</fullName>
    </recommendedName>
</protein>
<keyword evidence="1" id="KW-1133">Transmembrane helix</keyword>
<proteinExistence type="predicted"/>
<evidence type="ECO:0000313" key="4">
    <source>
        <dbReference type="Proteomes" id="UP000703269"/>
    </source>
</evidence>